<feature type="transmembrane region" description="Helical" evidence="1">
    <location>
        <begin position="43"/>
        <end position="62"/>
    </location>
</feature>
<evidence type="ECO:0000256" key="1">
    <source>
        <dbReference type="SAM" id="Phobius"/>
    </source>
</evidence>
<dbReference type="EMBL" id="CP049866">
    <property type="protein sequence ID" value="QIK74690.1"/>
    <property type="molecule type" value="Genomic_DNA"/>
</dbReference>
<evidence type="ECO:0000313" key="2">
    <source>
        <dbReference type="EMBL" id="QIK74690.1"/>
    </source>
</evidence>
<protein>
    <submittedName>
        <fullName evidence="2">Uncharacterized protein</fullName>
    </submittedName>
</protein>
<accession>A0A6G7YD41</accession>
<dbReference type="AlphaFoldDB" id="A0A6G7YD41"/>
<evidence type="ECO:0000313" key="3">
    <source>
        <dbReference type="Proteomes" id="UP000502035"/>
    </source>
</evidence>
<keyword evidence="1" id="KW-1133">Transmembrane helix</keyword>
<dbReference type="RefSeq" id="WP_166315098.1">
    <property type="nucleotide sequence ID" value="NZ_CP049866.1"/>
</dbReference>
<reference evidence="2 3" key="1">
    <citation type="submission" date="2020-03" db="EMBL/GenBank/DDBJ databases">
        <title>Nocardioides sp. nov., isolated from fish.</title>
        <authorList>
            <person name="Hyun D.-W."/>
            <person name="Bae J.-W."/>
        </authorList>
    </citation>
    <scope>NUCLEOTIDE SEQUENCE [LARGE SCALE GENOMIC DNA]</scope>
    <source>
        <strain evidence="2 3">HDW12A</strain>
    </source>
</reference>
<feature type="transmembrane region" description="Helical" evidence="1">
    <location>
        <begin position="12"/>
        <end position="37"/>
    </location>
</feature>
<name>A0A6G7YD41_9ACTN</name>
<gene>
    <name evidence="2" type="ORF">G7071_03900</name>
</gene>
<organism evidence="2 3">
    <name type="scientific">Nocardioides piscis</name>
    <dbReference type="NCBI Taxonomy" id="2714938"/>
    <lineage>
        <taxon>Bacteria</taxon>
        <taxon>Bacillati</taxon>
        <taxon>Actinomycetota</taxon>
        <taxon>Actinomycetes</taxon>
        <taxon>Propionibacteriales</taxon>
        <taxon>Nocardioidaceae</taxon>
        <taxon>Nocardioides</taxon>
    </lineage>
</organism>
<keyword evidence="1" id="KW-0472">Membrane</keyword>
<sequence>MPSEYRVAPQIAARLVGLLTIAVALLVLVTTGVVAVFDLHTSLLLVPALVGLAALVAAAVVLSRRGWVVRLTDEGYRVQWVRGVGVPAARWTEVEDAVTTTSAGSPVVVLRLRNGDTTTIPVDFIAGDREEFVRDLQRHLQQGQGLRPF</sequence>
<dbReference type="Proteomes" id="UP000502035">
    <property type="component" value="Chromosome"/>
</dbReference>
<proteinExistence type="predicted"/>
<keyword evidence="3" id="KW-1185">Reference proteome</keyword>
<keyword evidence="1" id="KW-0812">Transmembrane</keyword>
<dbReference type="KEGG" id="npi:G7071_03900"/>